<evidence type="ECO:0000256" key="1">
    <source>
        <dbReference type="ARBA" id="ARBA00023015"/>
    </source>
</evidence>
<evidence type="ECO:0000259" key="6">
    <source>
        <dbReference type="PROSITE" id="PS50977"/>
    </source>
</evidence>
<keyword evidence="1" id="KW-0805">Transcription regulation</keyword>
<dbReference type="SUPFAM" id="SSF46689">
    <property type="entry name" value="Homeodomain-like"/>
    <property type="match status" value="1"/>
</dbReference>
<evidence type="ECO:0000256" key="4">
    <source>
        <dbReference type="PROSITE-ProRule" id="PRU00335"/>
    </source>
</evidence>
<dbReference type="AlphaFoldDB" id="A0A0U3SA76"/>
<feature type="DNA-binding region" description="H-T-H motif" evidence="4">
    <location>
        <begin position="61"/>
        <end position="80"/>
    </location>
</feature>
<dbReference type="GO" id="GO:0000976">
    <property type="term" value="F:transcription cis-regulatory region binding"/>
    <property type="evidence" value="ECO:0007669"/>
    <property type="project" value="TreeGrafter"/>
</dbReference>
<dbReference type="Pfam" id="PF00440">
    <property type="entry name" value="TetR_N"/>
    <property type="match status" value="1"/>
</dbReference>
<dbReference type="Pfam" id="PF17754">
    <property type="entry name" value="TetR_C_14"/>
    <property type="match status" value="1"/>
</dbReference>
<dbReference type="Gene3D" id="1.10.357.10">
    <property type="entry name" value="Tetracycline Repressor, domain 2"/>
    <property type="match status" value="1"/>
</dbReference>
<accession>A0A0U3SA76</accession>
<organism evidence="7">
    <name type="scientific">Streptomyces rochei</name>
    <name type="common">Streptomyces parvullus</name>
    <dbReference type="NCBI Taxonomy" id="1928"/>
    <lineage>
        <taxon>Bacteria</taxon>
        <taxon>Bacillati</taxon>
        <taxon>Actinomycetota</taxon>
        <taxon>Actinomycetes</taxon>
        <taxon>Kitasatosporales</taxon>
        <taxon>Streptomycetaceae</taxon>
        <taxon>Streptomyces</taxon>
        <taxon>Streptomyces rochei group</taxon>
    </lineage>
</organism>
<dbReference type="EMBL" id="KT362049">
    <property type="protein sequence ID" value="ALV82443.1"/>
    <property type="molecule type" value="Genomic_DNA"/>
</dbReference>
<dbReference type="PROSITE" id="PS50977">
    <property type="entry name" value="HTH_TETR_2"/>
    <property type="match status" value="1"/>
</dbReference>
<keyword evidence="3" id="KW-0804">Transcription</keyword>
<reference evidence="7" key="1">
    <citation type="submission" date="2015-08" db="EMBL/GenBank/DDBJ databases">
        <title>Discovery of a novel antibiotic invisible to genome mining, by efficient functional screening of genomic libraries.</title>
        <authorList>
            <person name="Xu M."/>
            <person name="Wang Y."/>
            <person name="Liu M."/>
            <person name="Zhao Z."/>
            <person name="Xu L."/>
            <person name="Chen X."/>
            <person name="Gao G."/>
            <person name="Han D."/>
            <person name="Liu L."/>
            <person name="Huang S."/>
            <person name="He X."/>
            <person name="Lin S."/>
            <person name="Kang Q."/>
            <person name="Ou H."/>
            <person name="Zhou H."/>
            <person name="Pang X."/>
            <person name="Deng Z."/>
            <person name="Tao M."/>
        </authorList>
    </citation>
    <scope>NUCLEOTIDE SEQUENCE</scope>
    <source>
        <strain evidence="7">Sal35</strain>
    </source>
</reference>
<dbReference type="InterPro" id="IPR001647">
    <property type="entry name" value="HTH_TetR"/>
</dbReference>
<dbReference type="PANTHER" id="PTHR30055">
    <property type="entry name" value="HTH-TYPE TRANSCRIPTIONAL REGULATOR RUTR"/>
    <property type="match status" value="1"/>
</dbReference>
<dbReference type="PRINTS" id="PR00455">
    <property type="entry name" value="HTHTETR"/>
</dbReference>
<dbReference type="GO" id="GO:0003700">
    <property type="term" value="F:DNA-binding transcription factor activity"/>
    <property type="evidence" value="ECO:0007669"/>
    <property type="project" value="TreeGrafter"/>
</dbReference>
<sequence>MRTGSGGEFGSTAPAPEEQMAAASGRTGRPPLTEERRAEIRLEIARAALDLFVAQGVAATTGEQIGRAVGISARTVWRYFPTKESCVRPLLTAGAGLVAETLRQWRPGQPLDEAFDFERRAAAEDDRLLAAPAHATVGALVRLTRTEPGLRAVWLQTYDEAEPVFARALAERAGLPADDLRPAIQAAMFNAALRAAVEHHAWHAADDTRTDAATARADLARVLRTALTTAAAGLS</sequence>
<name>A0A0U3SA76_STRRO</name>
<dbReference type="InterPro" id="IPR041347">
    <property type="entry name" value="MftR_C"/>
</dbReference>
<evidence type="ECO:0000313" key="7">
    <source>
        <dbReference type="EMBL" id="ALV82443.1"/>
    </source>
</evidence>
<dbReference type="PANTHER" id="PTHR30055:SF238">
    <property type="entry name" value="MYCOFACTOCIN BIOSYNTHESIS TRANSCRIPTIONAL REGULATOR MFTR-RELATED"/>
    <property type="match status" value="1"/>
</dbReference>
<evidence type="ECO:0000256" key="3">
    <source>
        <dbReference type="ARBA" id="ARBA00023163"/>
    </source>
</evidence>
<evidence type="ECO:0000256" key="5">
    <source>
        <dbReference type="SAM" id="MobiDB-lite"/>
    </source>
</evidence>
<dbReference type="InterPro" id="IPR009057">
    <property type="entry name" value="Homeodomain-like_sf"/>
</dbReference>
<dbReference type="InterPro" id="IPR050109">
    <property type="entry name" value="HTH-type_TetR-like_transc_reg"/>
</dbReference>
<evidence type="ECO:0000256" key="2">
    <source>
        <dbReference type="ARBA" id="ARBA00023125"/>
    </source>
</evidence>
<protein>
    <submittedName>
        <fullName evidence="7">Transcriptional regulator</fullName>
    </submittedName>
</protein>
<proteinExistence type="predicted"/>
<feature type="domain" description="HTH tetR-type" evidence="6">
    <location>
        <begin position="38"/>
        <end position="98"/>
    </location>
</feature>
<keyword evidence="2 4" id="KW-0238">DNA-binding</keyword>
<feature type="region of interest" description="Disordered" evidence="5">
    <location>
        <begin position="1"/>
        <end position="32"/>
    </location>
</feature>